<evidence type="ECO:0000256" key="6">
    <source>
        <dbReference type="ARBA" id="ARBA00022777"/>
    </source>
</evidence>
<feature type="binding site" evidence="12">
    <location>
        <position position="169"/>
    </location>
    <ligand>
        <name>Mg(2+)</name>
        <dbReference type="ChEBI" id="CHEBI:18420"/>
    </ligand>
</feature>
<dbReference type="FunFam" id="3.40.50.2020:FF:000001">
    <property type="entry name" value="Ribose-phosphate pyrophosphokinase"/>
    <property type="match status" value="1"/>
</dbReference>
<dbReference type="GO" id="GO:0004749">
    <property type="term" value="F:ribose phosphate diphosphokinase activity"/>
    <property type="evidence" value="ECO:0007669"/>
    <property type="project" value="UniProtKB-UniRule"/>
</dbReference>
<comment type="caution">
    <text evidence="14">The sequence shown here is derived from an EMBL/GenBank/DDBJ whole genome shotgun (WGS) entry which is preliminary data.</text>
</comment>
<dbReference type="PANTHER" id="PTHR10210">
    <property type="entry name" value="RIBOSE-PHOSPHATE DIPHOSPHOKINASE FAMILY MEMBER"/>
    <property type="match status" value="1"/>
</dbReference>
<evidence type="ECO:0000313" key="14">
    <source>
        <dbReference type="EMBL" id="HGB14932.1"/>
    </source>
</evidence>
<evidence type="ECO:0000256" key="11">
    <source>
        <dbReference type="ARBA" id="ARBA00061444"/>
    </source>
</evidence>
<comment type="subunit">
    <text evidence="12">Homohexamer.</text>
</comment>
<dbReference type="InterPro" id="IPR005946">
    <property type="entry name" value="Rib-P_diPkinase"/>
</dbReference>
<comment type="cofactor">
    <cofactor evidence="12">
        <name>Mg(2+)</name>
        <dbReference type="ChEBI" id="CHEBI:18420"/>
    </cofactor>
    <text evidence="12">Binds 2 Mg(2+) ions per subunit.</text>
</comment>
<comment type="subcellular location">
    <subcellularLocation>
        <location evidence="12">Cytoplasm</location>
    </subcellularLocation>
</comment>
<name>A0A7C3WMW5_9BACT</name>
<dbReference type="InterPro" id="IPR029057">
    <property type="entry name" value="PRTase-like"/>
</dbReference>
<keyword evidence="7 12" id="KW-0067">ATP-binding</keyword>
<keyword evidence="2 12" id="KW-0808">Transferase</keyword>
<evidence type="ECO:0000256" key="3">
    <source>
        <dbReference type="ARBA" id="ARBA00022723"/>
    </source>
</evidence>
<dbReference type="EMBL" id="DTHB01000046">
    <property type="protein sequence ID" value="HGB14932.1"/>
    <property type="molecule type" value="Genomic_DNA"/>
</dbReference>
<dbReference type="Pfam" id="PF14572">
    <property type="entry name" value="Pribosyl_synth"/>
    <property type="match status" value="1"/>
</dbReference>
<dbReference type="GO" id="GO:0009156">
    <property type="term" value="P:ribonucleoside monophosphate biosynthetic process"/>
    <property type="evidence" value="ECO:0007669"/>
    <property type="project" value="InterPro"/>
</dbReference>
<comment type="catalytic activity">
    <reaction evidence="9 12">
        <text>D-ribose 5-phosphate + ATP = 5-phospho-alpha-D-ribose 1-diphosphate + AMP + H(+)</text>
        <dbReference type="Rhea" id="RHEA:15609"/>
        <dbReference type="ChEBI" id="CHEBI:15378"/>
        <dbReference type="ChEBI" id="CHEBI:30616"/>
        <dbReference type="ChEBI" id="CHEBI:58017"/>
        <dbReference type="ChEBI" id="CHEBI:78346"/>
        <dbReference type="ChEBI" id="CHEBI:456215"/>
        <dbReference type="EC" id="2.7.6.1"/>
    </reaction>
</comment>
<dbReference type="Pfam" id="PF13793">
    <property type="entry name" value="Pribosyltran_N"/>
    <property type="match status" value="1"/>
</dbReference>
<dbReference type="GO" id="GO:0005737">
    <property type="term" value="C:cytoplasm"/>
    <property type="evidence" value="ECO:0007669"/>
    <property type="project" value="UniProtKB-SubCell"/>
</dbReference>
<dbReference type="NCBIfam" id="TIGR01251">
    <property type="entry name" value="ribP_PPkin"/>
    <property type="match status" value="1"/>
</dbReference>
<keyword evidence="8 12" id="KW-0460">Magnesium</keyword>
<dbReference type="GO" id="GO:0000287">
    <property type="term" value="F:magnesium ion binding"/>
    <property type="evidence" value="ECO:0007669"/>
    <property type="project" value="UniProtKB-UniRule"/>
</dbReference>
<accession>A0A7C3WMW5</accession>
<proteinExistence type="inferred from homology"/>
<evidence type="ECO:0000256" key="1">
    <source>
        <dbReference type="ARBA" id="ARBA00004996"/>
    </source>
</evidence>
<keyword evidence="3 12" id="KW-0479">Metal-binding</keyword>
<dbReference type="PANTHER" id="PTHR10210:SF41">
    <property type="entry name" value="RIBOSE-PHOSPHATE PYROPHOSPHOKINASE 1, CHLOROPLASTIC"/>
    <property type="match status" value="1"/>
</dbReference>
<dbReference type="NCBIfam" id="NF002320">
    <property type="entry name" value="PRK01259.1"/>
    <property type="match status" value="1"/>
</dbReference>
<dbReference type="EC" id="2.7.6.1" evidence="12"/>
<feature type="binding site" evidence="12">
    <location>
        <begin position="96"/>
        <end position="97"/>
    </location>
    <ligand>
        <name>ATP</name>
        <dbReference type="ChEBI" id="CHEBI:30616"/>
    </ligand>
</feature>
<dbReference type="CDD" id="cd06223">
    <property type="entry name" value="PRTases_typeI"/>
    <property type="match status" value="1"/>
</dbReference>
<protein>
    <recommendedName>
        <fullName evidence="12">Ribose-phosphate pyrophosphokinase</fullName>
        <shortName evidence="12">RPPK</shortName>
        <ecNumber evidence="12">2.7.6.1</ecNumber>
    </recommendedName>
    <alternativeName>
        <fullName evidence="12">5-phospho-D-ribosyl alpha-1-diphosphate synthase</fullName>
    </alternativeName>
    <alternativeName>
        <fullName evidence="12">Phosphoribosyl diphosphate synthase</fullName>
    </alternativeName>
    <alternativeName>
        <fullName evidence="12">Phosphoribosyl pyrophosphate synthase</fullName>
        <shortName evidence="12">P-Rib-PP synthase</shortName>
        <shortName evidence="12">PRPP synthase</shortName>
        <shortName evidence="12">PRPPase</shortName>
    </alternativeName>
</protein>
<comment type="similarity">
    <text evidence="11 12">Belongs to the ribose-phosphate pyrophosphokinase family. Class I subfamily.</text>
</comment>
<organism evidence="14">
    <name type="scientific">Desulfobacca acetoxidans</name>
    <dbReference type="NCBI Taxonomy" id="60893"/>
    <lineage>
        <taxon>Bacteria</taxon>
        <taxon>Pseudomonadati</taxon>
        <taxon>Thermodesulfobacteriota</taxon>
        <taxon>Desulfobaccia</taxon>
        <taxon>Desulfobaccales</taxon>
        <taxon>Desulfobaccaceae</taxon>
        <taxon>Desulfobacca</taxon>
    </lineage>
</organism>
<gene>
    <name evidence="12" type="primary">prs</name>
    <name evidence="14" type="ORF">ENV62_06840</name>
</gene>
<dbReference type="InterPro" id="IPR037515">
    <property type="entry name" value="Rib-P_diPkinase_bac"/>
</dbReference>
<dbReference type="InterPro" id="IPR000836">
    <property type="entry name" value="PRTase_dom"/>
</dbReference>
<evidence type="ECO:0000256" key="8">
    <source>
        <dbReference type="ARBA" id="ARBA00022842"/>
    </source>
</evidence>
<evidence type="ECO:0000259" key="13">
    <source>
        <dbReference type="Pfam" id="PF13793"/>
    </source>
</evidence>
<keyword evidence="4 12" id="KW-0545">Nucleotide biosynthesis</keyword>
<feature type="binding site" evidence="12">
    <location>
        <begin position="37"/>
        <end position="39"/>
    </location>
    <ligand>
        <name>ATP</name>
        <dbReference type="ChEBI" id="CHEBI:30616"/>
    </ligand>
</feature>
<reference evidence="14" key="1">
    <citation type="journal article" date="2020" name="mSystems">
        <title>Genome- and Community-Level Interaction Insights into Carbon Utilization and Element Cycling Functions of Hydrothermarchaeota in Hydrothermal Sediment.</title>
        <authorList>
            <person name="Zhou Z."/>
            <person name="Liu Y."/>
            <person name="Xu W."/>
            <person name="Pan J."/>
            <person name="Luo Z.H."/>
            <person name="Li M."/>
        </authorList>
    </citation>
    <scope>NUCLEOTIDE SEQUENCE [LARGE SCALE GENOMIC DNA]</scope>
    <source>
        <strain evidence="14">SpSt-776</strain>
    </source>
</reference>
<dbReference type="GO" id="GO:0016301">
    <property type="term" value="F:kinase activity"/>
    <property type="evidence" value="ECO:0007669"/>
    <property type="project" value="UniProtKB-KW"/>
</dbReference>
<evidence type="ECO:0000256" key="4">
    <source>
        <dbReference type="ARBA" id="ARBA00022727"/>
    </source>
</evidence>
<feature type="binding site" evidence="12">
    <location>
        <position position="217"/>
    </location>
    <ligand>
        <name>D-ribose 5-phosphate</name>
        <dbReference type="ChEBI" id="CHEBI:78346"/>
    </ligand>
</feature>
<evidence type="ECO:0000256" key="2">
    <source>
        <dbReference type="ARBA" id="ARBA00022679"/>
    </source>
</evidence>
<dbReference type="SMART" id="SM01400">
    <property type="entry name" value="Pribosyltran_N"/>
    <property type="match status" value="1"/>
</dbReference>
<dbReference type="GO" id="GO:0006164">
    <property type="term" value="P:purine nucleotide biosynthetic process"/>
    <property type="evidence" value="ECO:0007669"/>
    <property type="project" value="TreeGrafter"/>
</dbReference>
<feature type="domain" description="Ribose-phosphate pyrophosphokinase N-terminal" evidence="13">
    <location>
        <begin position="4"/>
        <end position="120"/>
    </location>
</feature>
<dbReference type="HAMAP" id="MF_00583_B">
    <property type="entry name" value="RibP_PPkinase_B"/>
    <property type="match status" value="1"/>
</dbReference>
<keyword evidence="6 12" id="KW-0418">Kinase</keyword>
<dbReference type="Gene3D" id="3.40.50.2020">
    <property type="match status" value="2"/>
</dbReference>
<feature type="binding site" evidence="12">
    <location>
        <position position="130"/>
    </location>
    <ligand>
        <name>Mg(2+)</name>
        <dbReference type="ChEBI" id="CHEBI:18420"/>
    </ligand>
</feature>
<dbReference type="SUPFAM" id="SSF53271">
    <property type="entry name" value="PRTase-like"/>
    <property type="match status" value="1"/>
</dbReference>
<evidence type="ECO:0000256" key="7">
    <source>
        <dbReference type="ARBA" id="ARBA00022840"/>
    </source>
</evidence>
<comment type="caution">
    <text evidence="12">Lacks conserved residue(s) required for the propagation of feature annotation.</text>
</comment>
<evidence type="ECO:0000256" key="9">
    <source>
        <dbReference type="ARBA" id="ARBA00049535"/>
    </source>
</evidence>
<dbReference type="GO" id="GO:0006015">
    <property type="term" value="P:5-phosphoribose 1-diphosphate biosynthetic process"/>
    <property type="evidence" value="ECO:0007669"/>
    <property type="project" value="UniProtKB-UniRule"/>
</dbReference>
<comment type="function">
    <text evidence="10 12">Involved in the biosynthesis of the central metabolite phospho-alpha-D-ribosyl-1-pyrophosphate (PRPP) via the transfer of pyrophosphoryl group from ATP to 1-hydroxyl of ribose-5-phosphate (Rib-5-P).</text>
</comment>
<evidence type="ECO:0000256" key="12">
    <source>
        <dbReference type="HAMAP-Rule" id="MF_00583"/>
    </source>
</evidence>
<comment type="pathway">
    <text evidence="1 12">Metabolic intermediate biosynthesis; 5-phospho-alpha-D-ribose 1-diphosphate biosynthesis; 5-phospho-alpha-D-ribose 1-diphosphate from D-ribose 5-phosphate (route I): step 1/1.</text>
</comment>
<dbReference type="AlphaFoldDB" id="A0A7C3WMW5"/>
<feature type="active site" evidence="12">
    <location>
        <position position="192"/>
    </location>
</feature>
<evidence type="ECO:0000256" key="5">
    <source>
        <dbReference type="ARBA" id="ARBA00022741"/>
    </source>
</evidence>
<dbReference type="GO" id="GO:0002189">
    <property type="term" value="C:ribose phosphate diphosphokinase complex"/>
    <property type="evidence" value="ECO:0007669"/>
    <property type="project" value="TreeGrafter"/>
</dbReference>
<feature type="binding site" evidence="12">
    <location>
        <position position="194"/>
    </location>
    <ligand>
        <name>D-ribose 5-phosphate</name>
        <dbReference type="ChEBI" id="CHEBI:78346"/>
    </ligand>
</feature>
<evidence type="ECO:0000256" key="10">
    <source>
        <dbReference type="ARBA" id="ARBA00054914"/>
    </source>
</evidence>
<dbReference type="PROSITE" id="PS00114">
    <property type="entry name" value="PRPP_SYNTHASE"/>
    <property type="match status" value="1"/>
</dbReference>
<keyword evidence="5 12" id="KW-0547">Nucleotide-binding</keyword>
<dbReference type="UniPathway" id="UPA00087">
    <property type="reaction ID" value="UER00172"/>
</dbReference>
<dbReference type="GO" id="GO:0005524">
    <property type="term" value="F:ATP binding"/>
    <property type="evidence" value="ECO:0007669"/>
    <property type="project" value="UniProtKB-KW"/>
</dbReference>
<dbReference type="InterPro" id="IPR000842">
    <property type="entry name" value="PRib_PP_synth_CS"/>
</dbReference>
<dbReference type="InterPro" id="IPR029099">
    <property type="entry name" value="Pribosyltran_N"/>
</dbReference>
<sequence>MDDLKIFTGNANRPLAEKICQYLNIPLGDAVVGRFSDGEISVEFRENVRGKDVFVIQPTCIPANEHLMELLIMMDALKRASAQSITAVVPYYAYARQDRKTAPRVPISAKLVANLITTAGANRLLTMDLHTGQIQGFFNIPVDHLYAAPVTLDYIRKNFGEDLVMVSPDAGGVERARAFAKRLNCGLAIIDKRREATVIKSMVLIGNVWGKEAIILDDMTTTGATLTMAAEILMRHGARSVHACVTHAVMARNAVSNLRGSMLQTLAVTDTIPLNPEAAALPNIRVLSVAPLLGEAIRRIHNRDSVSSLFV</sequence>
<keyword evidence="12" id="KW-0963">Cytoplasm</keyword>